<dbReference type="RefSeq" id="WP_223929265.1">
    <property type="nucleotide sequence ID" value="NZ_BPTU01000001.1"/>
</dbReference>
<dbReference type="EMBL" id="BPUB01000001">
    <property type="protein sequence ID" value="GJG58450.1"/>
    <property type="molecule type" value="Genomic_DNA"/>
</dbReference>
<evidence type="ECO:0000313" key="2">
    <source>
        <dbReference type="EMBL" id="GJG58450.1"/>
    </source>
</evidence>
<comment type="caution">
    <text evidence="2">The sequence shown here is derived from an EMBL/GenBank/DDBJ whole genome shotgun (WGS) entry which is preliminary data.</text>
</comment>
<sequence>MADSVLDEVTSRKDISEHSTMKAEELKSREVEELWTLEKKERAQADADEQLAKIAKGVKCEERPAAQ</sequence>
<gene>
    <name evidence="2" type="ORF">PRLR5076_13010</name>
</gene>
<dbReference type="GeneID" id="72467515"/>
<accession>A0A9R1C9F2</accession>
<feature type="compositionally biased region" description="Basic and acidic residues" evidence="1">
    <location>
        <begin position="9"/>
        <end position="24"/>
    </location>
</feature>
<reference evidence="2" key="1">
    <citation type="journal article" date="2022" name="Int. J. Syst. Evol. Microbiol.">
        <title>Prevotella lacticifex sp. nov., isolated from the rumen of cows.</title>
        <authorList>
            <person name="Shinkai T."/>
            <person name="Ikeyama N."/>
            <person name="Kumagai M."/>
            <person name="Ohmori H."/>
            <person name="Sakamoto M."/>
            <person name="Ohkuma M."/>
            <person name="Mitsumori M."/>
        </authorList>
    </citation>
    <scope>NUCLEOTIDE SEQUENCE</scope>
    <source>
        <strain evidence="2">R5076</strain>
    </source>
</reference>
<proteinExistence type="predicted"/>
<organism evidence="2 3">
    <name type="scientific">Prevotella lacticifex</name>
    <dbReference type="NCBI Taxonomy" id="2854755"/>
    <lineage>
        <taxon>Bacteria</taxon>
        <taxon>Pseudomonadati</taxon>
        <taxon>Bacteroidota</taxon>
        <taxon>Bacteroidia</taxon>
        <taxon>Bacteroidales</taxon>
        <taxon>Prevotellaceae</taxon>
        <taxon>Prevotella</taxon>
    </lineage>
</organism>
<evidence type="ECO:0000313" key="3">
    <source>
        <dbReference type="Proteomes" id="UP000825483"/>
    </source>
</evidence>
<name>A0A9R1C9F2_9BACT</name>
<dbReference type="Proteomes" id="UP000825483">
    <property type="component" value="Unassembled WGS sequence"/>
</dbReference>
<dbReference type="AlphaFoldDB" id="A0A9R1C9F2"/>
<evidence type="ECO:0000256" key="1">
    <source>
        <dbReference type="SAM" id="MobiDB-lite"/>
    </source>
</evidence>
<protein>
    <submittedName>
        <fullName evidence="2">Uncharacterized protein</fullName>
    </submittedName>
</protein>
<keyword evidence="3" id="KW-1185">Reference proteome</keyword>
<feature type="region of interest" description="Disordered" evidence="1">
    <location>
        <begin position="1"/>
        <end position="24"/>
    </location>
</feature>